<dbReference type="Gene3D" id="1.50.10.20">
    <property type="match status" value="1"/>
</dbReference>
<feature type="compositionally biased region" description="Pro residues" evidence="1">
    <location>
        <begin position="472"/>
        <end position="487"/>
    </location>
</feature>
<comment type="caution">
    <text evidence="2">The sequence shown here is derived from an EMBL/GenBank/DDBJ whole genome shotgun (WGS) entry which is preliminary data.</text>
</comment>
<reference evidence="2" key="1">
    <citation type="journal article" date="2015" name="Nature">
        <title>Complex archaea that bridge the gap between prokaryotes and eukaryotes.</title>
        <authorList>
            <person name="Spang A."/>
            <person name="Saw J.H."/>
            <person name="Jorgensen S.L."/>
            <person name="Zaremba-Niedzwiedzka K."/>
            <person name="Martijn J."/>
            <person name="Lind A.E."/>
            <person name="van Eijk R."/>
            <person name="Schleper C."/>
            <person name="Guy L."/>
            <person name="Ettema T.J."/>
        </authorList>
    </citation>
    <scope>NUCLEOTIDE SEQUENCE</scope>
</reference>
<feature type="region of interest" description="Disordered" evidence="1">
    <location>
        <begin position="471"/>
        <end position="526"/>
    </location>
</feature>
<sequence>MSEENLIQRGIFFDFINGTKESVVKHLGKEFSERLLLPKVYKQSIISILSSNTSVKFLGITSDQQLYRPKKDVYILVTALNYPNHSVEIVVRKNGALWFEDNVELSPLGLLRYILSSLDIGKYDVSAAVKLADNTKVGIGNISFDVAVFELDPFQVIIETQTMSQSQNLTVNVKVSILNKPYSGPLKVGLYCSYCKEVVLRDGVTCMKGRSTISFNVSGHTAPFSLEFIVPKQGYTAMIQLEGTMPHQRVPTPITTNLKQNYQMSLFPQTGSIDSQGINITSADVNSATIFEVNMLVGDNIQLKVTEDTDLTSLTIFNPINQGFEHQEYKSITAGKKIDIIPGQSHVIVFFAGIVSDLLVEGFFVAFRPSNTIIQLEAPTSVEAGGNLTLKLTNPSEKKYDETEVFLLVFDKRKTHSSLYKAIGARMHSHLKNNLVSLPQRIEENYKDRMRTISGIEDDMDEEIEIEDYAMAPPPQGLPGGGPPSSPSPASSPRRFKSKKKLSLSISSSSKSSGGKATPYSNLEHKSSEDASAELFEDFEEVLAVESFKLEAKETKVVNLILADQITTWEVRIYAFQSLRFTEIIENISAVKTKYIQIRSPAIVDAENGDSAEIEIHYLTEIPGMIEVSLDNENLIAPSDIKEGSGVLKATIGKKGIIHAIIKTSAYTIEAFKEVLLPFEQQLLYTHMVHLQPHQPFSPQQEVSILSNPLPLIRESVHELQGYPFGCAEQASAKLGALALAFKYYKAIQSGEEVPILGMIKQGLGNLLSLYYNDSEDSFGLWNKELFNRKTTMQVLRNLVPLFPLLDEFNLGYQKHKLNSAAQSLIKDNVKSYKLGVFSSKFIPKDEVIKDPMVAAWALQSSDVLNRDRWLKVIQENAKVTEETCKWESPLAWAGELQATPEILRALIRHEAYLNDDLKKLYSKGFHYVMNNMVNGRLFSTTDTLALIGLFTDIPIIETKIKKSEEIIEIKESYKIKDDFTAQTHVYLHWNEEKLLSPFKDLPPISEKLQFKVDKKNCKIGDELKLVINAPSDLFCPVAAICFPPHVAMLKGGGNVQQHYLPFRGDKTILLELVCIRNGTGHIRVIVHDMYDKKQVIKPNPLMIKIA</sequence>
<name>A0A0F9S5A0_9ZZZZ</name>
<accession>A0A0F9S5A0</accession>
<evidence type="ECO:0000313" key="2">
    <source>
        <dbReference type="EMBL" id="KKN57397.1"/>
    </source>
</evidence>
<feature type="compositionally biased region" description="Low complexity" evidence="1">
    <location>
        <begin position="503"/>
        <end position="516"/>
    </location>
</feature>
<evidence type="ECO:0000256" key="1">
    <source>
        <dbReference type="SAM" id="MobiDB-lite"/>
    </source>
</evidence>
<dbReference type="EMBL" id="LAZR01000805">
    <property type="protein sequence ID" value="KKN57397.1"/>
    <property type="molecule type" value="Genomic_DNA"/>
</dbReference>
<proteinExistence type="predicted"/>
<evidence type="ECO:0008006" key="3">
    <source>
        <dbReference type="Google" id="ProtNLM"/>
    </source>
</evidence>
<organism evidence="2">
    <name type="scientific">marine sediment metagenome</name>
    <dbReference type="NCBI Taxonomy" id="412755"/>
    <lineage>
        <taxon>unclassified sequences</taxon>
        <taxon>metagenomes</taxon>
        <taxon>ecological metagenomes</taxon>
    </lineage>
</organism>
<dbReference type="AlphaFoldDB" id="A0A0F9S5A0"/>
<protein>
    <recommendedName>
        <fullName evidence="3">Alpha-2-macroglobulin domain-containing protein</fullName>
    </recommendedName>
</protein>
<gene>
    <name evidence="2" type="ORF">LCGC14_0562690</name>
</gene>